<comment type="catalytic activity">
    <reaction evidence="2">
        <text>uridine in snRNA = pseudouridine in snRNA</text>
        <dbReference type="Rhea" id="RHEA:51124"/>
        <dbReference type="Rhea" id="RHEA-COMP:12891"/>
        <dbReference type="Rhea" id="RHEA-COMP:12892"/>
        <dbReference type="ChEBI" id="CHEBI:65314"/>
        <dbReference type="ChEBI" id="CHEBI:65315"/>
    </reaction>
</comment>
<feature type="region of interest" description="Disordered" evidence="16">
    <location>
        <begin position="1"/>
        <end position="52"/>
    </location>
</feature>
<dbReference type="SUPFAM" id="SSF55120">
    <property type="entry name" value="Pseudouridine synthase"/>
    <property type="match status" value="1"/>
</dbReference>
<reference evidence="18" key="1">
    <citation type="submission" date="2020-06" db="EMBL/GenBank/DDBJ databases">
        <title>Genomes of multiple members of Pneumocystis genus reveal paths to human pathogen Pneumocystis jirovecii.</title>
        <authorList>
            <person name="Cisse O.H."/>
            <person name="Ma L."/>
            <person name="Dekker J."/>
            <person name="Khil P."/>
            <person name="Jo J."/>
            <person name="Brenchley J."/>
            <person name="Blair R."/>
            <person name="Pahar B."/>
            <person name="Chabe M."/>
            <person name="Van Rompay K.A."/>
            <person name="Keesler R."/>
            <person name="Sukura A."/>
            <person name="Hirsch V."/>
            <person name="Kutty G."/>
            <person name="Liu Y."/>
            <person name="Peng L."/>
            <person name="Chen J."/>
            <person name="Song J."/>
            <person name="Weissenbacher-Lang C."/>
            <person name="Xu J."/>
            <person name="Upham N.S."/>
            <person name="Stajich J.E."/>
            <person name="Cuomo C.A."/>
            <person name="Cushion M.T."/>
            <person name="Kovacs J.A."/>
        </authorList>
    </citation>
    <scope>NUCLEOTIDE SEQUENCE</scope>
    <source>
        <strain evidence="18">2A</strain>
    </source>
</reference>
<dbReference type="InterPro" id="IPR013241">
    <property type="entry name" value="RNase_P_Pop3"/>
</dbReference>
<feature type="domain" description="Pseudouridine synthase I TruA alpha/beta" evidence="17">
    <location>
        <begin position="295"/>
        <end position="400"/>
    </location>
</feature>
<evidence type="ECO:0000256" key="15">
    <source>
        <dbReference type="PIRSR" id="PIRSR641708-2"/>
    </source>
</evidence>
<dbReference type="GO" id="GO:0009982">
    <property type="term" value="F:pseudouridine synthase activity"/>
    <property type="evidence" value="ECO:0007669"/>
    <property type="project" value="InterPro"/>
</dbReference>
<dbReference type="EMBL" id="CP054534">
    <property type="protein sequence ID" value="QSL64751.1"/>
    <property type="molecule type" value="Genomic_DNA"/>
</dbReference>
<comment type="function">
    <text evidence="10">Formation of pseudouridine at positions 27 and 28 in the anticodon stem and loop of transfer RNAs; at positions 34 and 36 of intron-containing precursor tRNA(Ile) and at position 35 in the intron-containing tRNA(Tyr). Catalyzes pseudouridylation at position 44 in U2 snRNA. Also catalyzes pseudouridylation of mRNAs.</text>
</comment>
<proteinExistence type="inferred from homology"/>
<evidence type="ECO:0000256" key="8">
    <source>
        <dbReference type="ARBA" id="ARBA00023242"/>
    </source>
</evidence>
<dbReference type="GO" id="GO:0031119">
    <property type="term" value="P:tRNA pseudouridine synthesis"/>
    <property type="evidence" value="ECO:0007669"/>
    <property type="project" value="InterPro"/>
</dbReference>
<dbReference type="OrthoDB" id="10256309at2759"/>
<evidence type="ECO:0000256" key="9">
    <source>
        <dbReference type="ARBA" id="ARBA00036943"/>
    </source>
</evidence>
<evidence type="ECO:0000313" key="19">
    <source>
        <dbReference type="Proteomes" id="UP000663699"/>
    </source>
</evidence>
<evidence type="ECO:0000256" key="11">
    <source>
        <dbReference type="ARBA" id="ARBA00073968"/>
    </source>
</evidence>
<dbReference type="GO" id="GO:0006364">
    <property type="term" value="P:rRNA processing"/>
    <property type="evidence" value="ECO:0007669"/>
    <property type="project" value="InterPro"/>
</dbReference>
<dbReference type="Gene3D" id="3.30.70.580">
    <property type="entry name" value="Pseudouridine synthase I, catalytic domain, N-terminal subdomain"/>
    <property type="match status" value="1"/>
</dbReference>
<protein>
    <recommendedName>
        <fullName evidence="11">tRNA pseudouridine synthase 1</fullName>
    </recommendedName>
    <alternativeName>
        <fullName evidence="12">tRNA pseudouridylate synthase 1</fullName>
    </alternativeName>
    <alternativeName>
        <fullName evidence="13">tRNA-uridine isomerase 1</fullName>
    </alternativeName>
</protein>
<dbReference type="Gene3D" id="3.30.70.660">
    <property type="entry name" value="Pseudouridine synthase I, catalytic domain, C-terminal subdomain"/>
    <property type="match status" value="1"/>
</dbReference>
<feature type="active site" description="Nucleophile" evidence="14">
    <location>
        <position position="116"/>
    </location>
</feature>
<dbReference type="PANTHER" id="PTHR11142:SF4">
    <property type="entry name" value="PSEUDOURIDYLATE SYNTHASE 1 HOMOLOG"/>
    <property type="match status" value="1"/>
</dbReference>
<dbReference type="GO" id="GO:0031120">
    <property type="term" value="P:snRNA pseudouridine synthesis"/>
    <property type="evidence" value="ECO:0007669"/>
    <property type="project" value="UniProtKB-ARBA"/>
</dbReference>
<dbReference type="PANTHER" id="PTHR11142">
    <property type="entry name" value="PSEUDOURIDYLATE SYNTHASE"/>
    <property type="match status" value="1"/>
</dbReference>
<dbReference type="GO" id="GO:0005634">
    <property type="term" value="C:nucleus"/>
    <property type="evidence" value="ECO:0007669"/>
    <property type="project" value="UniProtKB-SubCell"/>
</dbReference>
<dbReference type="CDD" id="cd02568">
    <property type="entry name" value="PseudoU_synth_PUS1_PUS2"/>
    <property type="match status" value="1"/>
</dbReference>
<evidence type="ECO:0000256" key="12">
    <source>
        <dbReference type="ARBA" id="ARBA00079072"/>
    </source>
</evidence>
<name>A0A899FSL0_9ASCO</name>
<keyword evidence="5" id="KW-0507">mRNA processing</keyword>
<dbReference type="InterPro" id="IPR020095">
    <property type="entry name" value="PsdUridine_synth_TruA_C"/>
</dbReference>
<comment type="subcellular location">
    <subcellularLocation>
        <location evidence="3">Nucleus</location>
    </subcellularLocation>
</comment>
<comment type="similarity">
    <text evidence="4">Belongs to the tRNA pseudouridine synthase TruA family.</text>
</comment>
<organism evidence="18 19">
    <name type="scientific">Pneumocystis wakefieldiae</name>
    <dbReference type="NCBI Taxonomy" id="38082"/>
    <lineage>
        <taxon>Eukaryota</taxon>
        <taxon>Fungi</taxon>
        <taxon>Dikarya</taxon>
        <taxon>Ascomycota</taxon>
        <taxon>Taphrinomycotina</taxon>
        <taxon>Pneumocystomycetes</taxon>
        <taxon>Pneumocystaceae</taxon>
        <taxon>Pneumocystis</taxon>
    </lineage>
</organism>
<evidence type="ECO:0000256" key="16">
    <source>
        <dbReference type="SAM" id="MobiDB-lite"/>
    </source>
</evidence>
<dbReference type="GO" id="GO:0006397">
    <property type="term" value="P:mRNA processing"/>
    <property type="evidence" value="ECO:0007669"/>
    <property type="project" value="UniProtKB-KW"/>
</dbReference>
<evidence type="ECO:0000256" key="4">
    <source>
        <dbReference type="ARBA" id="ARBA00009375"/>
    </source>
</evidence>
<feature type="binding site" evidence="15">
    <location>
        <position position="172"/>
    </location>
    <ligand>
        <name>substrate</name>
    </ligand>
</feature>
<dbReference type="GO" id="GO:0003723">
    <property type="term" value="F:RNA binding"/>
    <property type="evidence" value="ECO:0007669"/>
    <property type="project" value="InterPro"/>
</dbReference>
<dbReference type="Pfam" id="PF01416">
    <property type="entry name" value="PseudoU_synth_1"/>
    <property type="match status" value="1"/>
</dbReference>
<dbReference type="FunFam" id="3.30.70.660:FF:000002">
    <property type="entry name" value="tRNA pseudouridine synthase"/>
    <property type="match status" value="1"/>
</dbReference>
<comment type="catalytic activity">
    <reaction evidence="1">
        <text>a uridine in mRNA = a pseudouridine in mRNA</text>
        <dbReference type="Rhea" id="RHEA:56644"/>
        <dbReference type="Rhea" id="RHEA-COMP:14658"/>
        <dbReference type="Rhea" id="RHEA-COMP:14659"/>
        <dbReference type="ChEBI" id="CHEBI:65314"/>
        <dbReference type="ChEBI" id="CHEBI:65315"/>
    </reaction>
</comment>
<dbReference type="InterPro" id="IPR041708">
    <property type="entry name" value="PUS1/PUS2-like"/>
</dbReference>
<keyword evidence="19" id="KW-1185">Reference proteome</keyword>
<sequence>MECPELNLETEEPESNSFDAKRTNTDISYEIESNKRLQVEEESLRNEDKTKSRKPKRKVACFIGYCGTGYHGMQVNNPNRTIEGDLFKAFVNTGAIAEMNSDDPKKSSLNRAARTDKGVHAACNVLSLKLIIDQPNLLERINAALPETIRVWGVSRTLGSFNPRTFCEERIYEYLVPSYVFIPPYPMTHLAQRITKHREIINSKENDDWINGHEYLLYCKDTKSIWSDEKIQQLKKMINTPSISAKNVNEEDEETSNVSSKPHELLEKEKIKQIEQEIRRKYRISSERLQLIRDAFKIFEGSHNFHNFTVGKTFNDKSAYRLIKSFTISEPKLIQNMEWISIKIHGQSFMLHQIRKMIALIILVVRCGTPLSFIPKTFKSTRFNIPKAPGFGLLLERPIFTGYNKRAERMKREILDPSLYEEEIQTFKETYIYHKIFSEESKENLFRSFLNYIDLSTTNDFDYLTLPMEQLTEQLGKNNHILHDEMEYNEIRKKESKNLLAQRNTSGGIREKEKKQRTSTKFYLNNPYIIQWPKISKEDQEIILSGILNIFSFFPNQRKKNKILGKKRNLKDNKDTDYIDRDKEYIGECVDDNISSSQTDKREFTTKYMTLGINETTKLLEMYSKIGIPSSAPSYLRFFDKIDENHLSLLKNNKLANILKIVVICKEDIQHSILYSYFPTLCGVVNEVLSKIEAPDDNSQSGIRLVTLPKGSEQQLSEAAGLKRLAAIGIMKNTPHAEKIIDFIFKKVPPPQIPWLKHPTMFHPTSIIET</sequence>
<dbReference type="GO" id="GO:1990481">
    <property type="term" value="P:mRNA pseudouridine synthesis"/>
    <property type="evidence" value="ECO:0007669"/>
    <property type="project" value="TreeGrafter"/>
</dbReference>
<evidence type="ECO:0000256" key="10">
    <source>
        <dbReference type="ARBA" id="ARBA00053072"/>
    </source>
</evidence>
<evidence type="ECO:0000256" key="14">
    <source>
        <dbReference type="PIRSR" id="PIRSR641708-1"/>
    </source>
</evidence>
<evidence type="ECO:0000256" key="5">
    <source>
        <dbReference type="ARBA" id="ARBA00022664"/>
    </source>
</evidence>
<evidence type="ECO:0000256" key="7">
    <source>
        <dbReference type="ARBA" id="ARBA00023235"/>
    </source>
</evidence>
<evidence type="ECO:0000256" key="6">
    <source>
        <dbReference type="ARBA" id="ARBA00022694"/>
    </source>
</evidence>
<evidence type="ECO:0000256" key="13">
    <source>
        <dbReference type="ARBA" id="ARBA00080858"/>
    </source>
</evidence>
<dbReference type="InterPro" id="IPR020097">
    <property type="entry name" value="PsdUridine_synth_TruA_a/b_dom"/>
</dbReference>
<accession>A0A899FSL0</accession>
<dbReference type="Pfam" id="PF08228">
    <property type="entry name" value="RNase_P_pop3"/>
    <property type="match status" value="1"/>
</dbReference>
<evidence type="ECO:0000256" key="2">
    <source>
        <dbReference type="ARBA" id="ARBA00001832"/>
    </source>
</evidence>
<evidence type="ECO:0000256" key="1">
    <source>
        <dbReference type="ARBA" id="ARBA00001166"/>
    </source>
</evidence>
<dbReference type="AlphaFoldDB" id="A0A899FSL0"/>
<evidence type="ECO:0000259" key="17">
    <source>
        <dbReference type="Pfam" id="PF01416"/>
    </source>
</evidence>
<keyword evidence="7" id="KW-0413">Isomerase</keyword>
<dbReference type="NCBIfam" id="TIGR00071">
    <property type="entry name" value="hisT_truA"/>
    <property type="match status" value="1"/>
</dbReference>
<evidence type="ECO:0000313" key="18">
    <source>
        <dbReference type="EMBL" id="QSL64751.1"/>
    </source>
</evidence>
<dbReference type="InterPro" id="IPR020094">
    <property type="entry name" value="TruA/RsuA/RluB/E/F_N"/>
</dbReference>
<dbReference type="FunFam" id="3.30.70.580:FF:000002">
    <property type="entry name" value="tRNA pseudouridine synthase"/>
    <property type="match status" value="1"/>
</dbReference>
<keyword evidence="6" id="KW-0819">tRNA processing</keyword>
<dbReference type="InterPro" id="IPR001406">
    <property type="entry name" value="PsdUridine_synth_TruA"/>
</dbReference>
<keyword evidence="8" id="KW-0539">Nucleus</keyword>
<comment type="catalytic activity">
    <reaction evidence="9">
        <text>a uridine in tRNA = a pseudouridine in tRNA</text>
        <dbReference type="Rhea" id="RHEA:54572"/>
        <dbReference type="Rhea" id="RHEA-COMP:13339"/>
        <dbReference type="Rhea" id="RHEA-COMP:13934"/>
        <dbReference type="ChEBI" id="CHEBI:65314"/>
        <dbReference type="ChEBI" id="CHEBI:65315"/>
    </reaction>
</comment>
<dbReference type="InterPro" id="IPR020103">
    <property type="entry name" value="PsdUridine_synth_cat_dom_sf"/>
</dbReference>
<evidence type="ECO:0000256" key="3">
    <source>
        <dbReference type="ARBA" id="ARBA00004123"/>
    </source>
</evidence>
<gene>
    <name evidence="18" type="ORF">MERGE_002053</name>
</gene>
<feature type="compositionally biased region" description="Basic and acidic residues" evidence="16">
    <location>
        <begin position="32"/>
        <end position="50"/>
    </location>
</feature>
<dbReference type="Proteomes" id="UP000663699">
    <property type="component" value="Chromosome 3"/>
</dbReference>